<dbReference type="PANTHER" id="PTHR33445">
    <property type="entry name" value="ATP SYNTHASE SUBUNIT B', CHLOROPLASTIC"/>
    <property type="match status" value="1"/>
</dbReference>
<dbReference type="HAMAP" id="MF_01398">
    <property type="entry name" value="ATP_synth_b_bprime"/>
    <property type="match status" value="1"/>
</dbReference>
<evidence type="ECO:0000256" key="6">
    <source>
        <dbReference type="ARBA" id="ARBA00022692"/>
    </source>
</evidence>
<sequence length="172" mass="19371">MSIFIGQLVGFALIAFVIWRYVVPLVREMMHKQQSAVRDQITEAKAAAERRAEAERAHDNAVEQARVEAAKIREDSRADAQRITEQLQLQADAEANRIRQQSTEQAGLQRQQAVRQLRTDLGTAAAEQAQEKVRSRLAEPDEKSRTVERLLDRLEAMAAKEKDDPNANKGAL</sequence>
<dbReference type="RefSeq" id="WP_066468350.1">
    <property type="nucleotide sequence ID" value="NZ_CBCRUZ010000004.1"/>
</dbReference>
<comment type="subcellular location">
    <subcellularLocation>
        <location evidence="1 14">Cell membrane</location>
        <topology evidence="1 14">Single-pass membrane protein</topology>
    </subcellularLocation>
</comment>
<comment type="similarity">
    <text evidence="2 14 15">Belongs to the ATPase B chain family.</text>
</comment>
<keyword evidence="7 14" id="KW-0375">Hydrogen ion transport</keyword>
<organism evidence="17 18">
    <name type="scientific">Skermania pinensis</name>
    <dbReference type="NCBI Taxonomy" id="39122"/>
    <lineage>
        <taxon>Bacteria</taxon>
        <taxon>Bacillati</taxon>
        <taxon>Actinomycetota</taxon>
        <taxon>Actinomycetes</taxon>
        <taxon>Mycobacteriales</taxon>
        <taxon>Gordoniaceae</taxon>
        <taxon>Skermania</taxon>
    </lineage>
</organism>
<evidence type="ECO:0000256" key="2">
    <source>
        <dbReference type="ARBA" id="ARBA00005513"/>
    </source>
</evidence>
<dbReference type="EMBL" id="CP079105">
    <property type="protein sequence ID" value="QXQ14758.1"/>
    <property type="molecule type" value="Genomic_DNA"/>
</dbReference>
<evidence type="ECO:0000256" key="15">
    <source>
        <dbReference type="RuleBase" id="RU003848"/>
    </source>
</evidence>
<evidence type="ECO:0000256" key="14">
    <source>
        <dbReference type="HAMAP-Rule" id="MF_01398"/>
    </source>
</evidence>
<evidence type="ECO:0000256" key="5">
    <source>
        <dbReference type="ARBA" id="ARBA00022547"/>
    </source>
</evidence>
<dbReference type="InterPro" id="IPR002146">
    <property type="entry name" value="ATP_synth_b/b'su_bac/chlpt"/>
</dbReference>
<evidence type="ECO:0000256" key="3">
    <source>
        <dbReference type="ARBA" id="ARBA00022448"/>
    </source>
</evidence>
<keyword evidence="4 14" id="KW-1003">Cell membrane</keyword>
<evidence type="ECO:0000256" key="13">
    <source>
        <dbReference type="ARBA" id="ARBA00025830"/>
    </source>
</evidence>
<dbReference type="PANTHER" id="PTHR33445:SF1">
    <property type="entry name" value="ATP SYNTHASE SUBUNIT B"/>
    <property type="match status" value="1"/>
</dbReference>
<keyword evidence="3 14" id="KW-0813">Transport</keyword>
<comment type="subunit">
    <text evidence="13 14">F-type ATPases have 2 components, F(1) - the catalytic core - and F(0) - the membrane proton channel. F(1) has five subunits: alpha(3), beta(3), gamma(1), delta(1), epsilon(1). F(0) has three main subunits: a(1), b(2) and c(10-14). The alpha and beta chains form an alternating ring which encloses part of the gamma chain. F(1) is attached to F(0) by a central stalk formed by the gamma and epsilon chains, while a peripheral stalk is formed by the delta and b chains.</text>
</comment>
<gene>
    <name evidence="14" type="primary">atpF</name>
    <name evidence="17" type="ORF">KV203_05025</name>
</gene>
<keyword evidence="8 14" id="KW-1133">Transmembrane helix</keyword>
<dbReference type="InterPro" id="IPR050059">
    <property type="entry name" value="ATP_synthase_B_chain"/>
</dbReference>
<evidence type="ECO:0000256" key="7">
    <source>
        <dbReference type="ARBA" id="ARBA00022781"/>
    </source>
</evidence>
<keyword evidence="6 14" id="KW-0812">Transmembrane</keyword>
<keyword evidence="5 14" id="KW-0138">CF(0)</keyword>
<dbReference type="CDD" id="cd06503">
    <property type="entry name" value="ATP-synt_Fo_b"/>
    <property type="match status" value="1"/>
</dbReference>
<evidence type="ECO:0000256" key="16">
    <source>
        <dbReference type="SAM" id="Coils"/>
    </source>
</evidence>
<evidence type="ECO:0000256" key="8">
    <source>
        <dbReference type="ARBA" id="ARBA00022989"/>
    </source>
</evidence>
<keyword evidence="18" id="KW-1185">Reference proteome</keyword>
<proteinExistence type="inferred from homology"/>
<evidence type="ECO:0000313" key="17">
    <source>
        <dbReference type="EMBL" id="QXQ14758.1"/>
    </source>
</evidence>
<keyword evidence="9 14" id="KW-0406">Ion transport</keyword>
<evidence type="ECO:0000313" key="18">
    <source>
        <dbReference type="Proteomes" id="UP000887023"/>
    </source>
</evidence>
<evidence type="ECO:0000256" key="10">
    <source>
        <dbReference type="ARBA" id="ARBA00023136"/>
    </source>
</evidence>
<accession>A0ABX8SAE9</accession>
<feature type="transmembrane region" description="Helical" evidence="14">
    <location>
        <begin position="6"/>
        <end position="23"/>
    </location>
</feature>
<comment type="function">
    <text evidence="12 14">F(1)F(0) ATP synthase produces ATP from ADP in the presence of a proton or sodium gradient. F-type ATPases consist of two structural domains, F(1) containing the extramembraneous catalytic core and F(0) containing the membrane proton channel, linked together by a central stalk and a peripheral stalk. During catalysis, ATP synthesis in the catalytic domain of F(1) is coupled via a rotary mechanism of the central stalk subunits to proton translocation.</text>
</comment>
<keyword evidence="11 14" id="KW-0066">ATP synthesis</keyword>
<protein>
    <recommendedName>
        <fullName evidence="14">ATP synthase subunit b</fullName>
    </recommendedName>
    <alternativeName>
        <fullName evidence="14">ATP synthase F(0) sector subunit b</fullName>
    </alternativeName>
    <alternativeName>
        <fullName evidence="14">ATPase subunit I</fullName>
    </alternativeName>
    <alternativeName>
        <fullName evidence="14">F-type ATPase subunit b</fullName>
        <shortName evidence="14">F-ATPase subunit b</shortName>
    </alternativeName>
</protein>
<name>A0ABX8SAE9_9ACTN</name>
<feature type="coiled-coil region" evidence="16">
    <location>
        <begin position="37"/>
        <end position="64"/>
    </location>
</feature>
<keyword evidence="16" id="KW-0175">Coiled coil</keyword>
<evidence type="ECO:0000256" key="9">
    <source>
        <dbReference type="ARBA" id="ARBA00023065"/>
    </source>
</evidence>
<evidence type="ECO:0000256" key="12">
    <source>
        <dbReference type="ARBA" id="ARBA00025198"/>
    </source>
</evidence>
<comment type="function">
    <text evidence="14">Component of the F(0) channel, it forms part of the peripheral stalk, linking F(1) to F(0).</text>
</comment>
<evidence type="ECO:0000256" key="4">
    <source>
        <dbReference type="ARBA" id="ARBA00022475"/>
    </source>
</evidence>
<dbReference type="Proteomes" id="UP000887023">
    <property type="component" value="Chromosome"/>
</dbReference>
<dbReference type="SUPFAM" id="SSF81573">
    <property type="entry name" value="F1F0 ATP synthase subunit B, membrane domain"/>
    <property type="match status" value="1"/>
</dbReference>
<dbReference type="Pfam" id="PF00430">
    <property type="entry name" value="ATP-synt_B"/>
    <property type="match status" value="1"/>
</dbReference>
<keyword evidence="10 14" id="KW-0472">Membrane</keyword>
<evidence type="ECO:0000256" key="11">
    <source>
        <dbReference type="ARBA" id="ARBA00023310"/>
    </source>
</evidence>
<dbReference type="InterPro" id="IPR028987">
    <property type="entry name" value="ATP_synth_B-like_membr_sf"/>
</dbReference>
<evidence type="ECO:0000256" key="1">
    <source>
        <dbReference type="ARBA" id="ARBA00004162"/>
    </source>
</evidence>
<reference evidence="17" key="1">
    <citation type="submission" date="2021-07" db="EMBL/GenBank/DDBJ databases">
        <title>Candidatus Kaistella beijingensis sp. nov. isolated from a municipal wastewater treatment plant is involved in sludge foaming.</title>
        <authorList>
            <person name="Song Y."/>
            <person name="Liu S.-J."/>
        </authorList>
    </citation>
    <scope>NUCLEOTIDE SEQUENCE</scope>
    <source>
        <strain evidence="17">DSM 43998</strain>
    </source>
</reference>